<proteinExistence type="predicted"/>
<evidence type="ECO:0000259" key="3">
    <source>
        <dbReference type="PROSITE" id="PS50977"/>
    </source>
</evidence>
<dbReference type="PROSITE" id="PS50977">
    <property type="entry name" value="HTH_TETR_2"/>
    <property type="match status" value="1"/>
</dbReference>
<evidence type="ECO:0000313" key="4">
    <source>
        <dbReference type="EMBL" id="PWR20464.1"/>
    </source>
</evidence>
<dbReference type="PANTHER" id="PTHR30055">
    <property type="entry name" value="HTH-TYPE TRANSCRIPTIONAL REGULATOR RUTR"/>
    <property type="match status" value="1"/>
</dbReference>
<dbReference type="GO" id="GO:0000976">
    <property type="term" value="F:transcription cis-regulatory region binding"/>
    <property type="evidence" value="ECO:0007669"/>
    <property type="project" value="TreeGrafter"/>
</dbReference>
<dbReference type="InterPro" id="IPR032551">
    <property type="entry name" value="BscR_C"/>
</dbReference>
<dbReference type="PANTHER" id="PTHR30055:SF207">
    <property type="entry name" value="HTH-TYPE TRANSCRIPTIONAL REPRESSOR FATR"/>
    <property type="match status" value="1"/>
</dbReference>
<dbReference type="InterPro" id="IPR050109">
    <property type="entry name" value="HTH-type_TetR-like_transc_reg"/>
</dbReference>
<dbReference type="Gene3D" id="1.10.357.10">
    <property type="entry name" value="Tetracycline Repressor, domain 2"/>
    <property type="match status" value="1"/>
</dbReference>
<dbReference type="InterPro" id="IPR009057">
    <property type="entry name" value="Homeodomain-like_sf"/>
</dbReference>
<keyword evidence="5" id="KW-1185">Reference proteome</keyword>
<reference evidence="5" key="1">
    <citation type="submission" date="2018-05" db="EMBL/GenBank/DDBJ databases">
        <title>Zavarzinia sp. HR-AS.</title>
        <authorList>
            <person name="Lee Y."/>
            <person name="Jeon C.O."/>
        </authorList>
    </citation>
    <scope>NUCLEOTIDE SEQUENCE [LARGE SCALE GENOMIC DNA]</scope>
    <source>
        <strain evidence="5">DSM 1231</strain>
    </source>
</reference>
<dbReference type="InterPro" id="IPR001647">
    <property type="entry name" value="HTH_TetR"/>
</dbReference>
<evidence type="ECO:0000256" key="1">
    <source>
        <dbReference type="ARBA" id="ARBA00023125"/>
    </source>
</evidence>
<dbReference type="Proteomes" id="UP000246077">
    <property type="component" value="Unassembled WGS sequence"/>
</dbReference>
<sequence>MADPEAGEGRAEAEAAAGRPGDAAAPLGAAAVAAGILAGEAVAGLALPARGARIIEAALALFAERGFDATTIPEIAAAAGVGSGTIYRYFETKEALGNAAWQAAKRALAAAIAPVFLAPAPSPDDLPPNLPDPLPAGLPAEARLALAYRARFLALWAAGCGFAREWPAAFRFLEFHHEPRFLDRTSLRLSEQVMAPILGFIAEGQARGVLAPLAPQAVAALVWGALTGLVREAAAMSRPIPPDLLAATGATMWRALVVPALAGLAPLPVSSPARPRAAGT</sequence>
<feature type="DNA-binding region" description="H-T-H motif" evidence="2">
    <location>
        <begin position="71"/>
        <end position="90"/>
    </location>
</feature>
<dbReference type="InterPro" id="IPR023772">
    <property type="entry name" value="DNA-bd_HTH_TetR-type_CS"/>
</dbReference>
<accession>A0A317E220</accession>
<dbReference type="RefSeq" id="WP_109921108.1">
    <property type="nucleotide sequence ID" value="NZ_QGLF01000003.1"/>
</dbReference>
<feature type="domain" description="HTH tetR-type" evidence="3">
    <location>
        <begin position="48"/>
        <end position="108"/>
    </location>
</feature>
<comment type="caution">
    <text evidence="4">The sequence shown here is derived from an EMBL/GenBank/DDBJ whole genome shotgun (WGS) entry which is preliminary data.</text>
</comment>
<dbReference type="PROSITE" id="PS01081">
    <property type="entry name" value="HTH_TETR_1"/>
    <property type="match status" value="1"/>
</dbReference>
<dbReference type="GO" id="GO:0003700">
    <property type="term" value="F:DNA-binding transcription factor activity"/>
    <property type="evidence" value="ECO:0007669"/>
    <property type="project" value="TreeGrafter"/>
</dbReference>
<evidence type="ECO:0000256" key="2">
    <source>
        <dbReference type="PROSITE-ProRule" id="PRU00335"/>
    </source>
</evidence>
<dbReference type="AlphaFoldDB" id="A0A317E220"/>
<keyword evidence="1 2" id="KW-0238">DNA-binding</keyword>
<evidence type="ECO:0000313" key="5">
    <source>
        <dbReference type="Proteomes" id="UP000246077"/>
    </source>
</evidence>
<dbReference type="InterPro" id="IPR036271">
    <property type="entry name" value="Tet_transcr_reg_TetR-rel_C_sf"/>
</dbReference>
<gene>
    <name evidence="4" type="ORF">DKG75_10670</name>
</gene>
<dbReference type="Pfam" id="PF16295">
    <property type="entry name" value="TetR_C_10"/>
    <property type="match status" value="1"/>
</dbReference>
<dbReference type="Pfam" id="PF00440">
    <property type="entry name" value="TetR_N"/>
    <property type="match status" value="1"/>
</dbReference>
<dbReference type="SUPFAM" id="SSF46689">
    <property type="entry name" value="Homeodomain-like"/>
    <property type="match status" value="1"/>
</dbReference>
<name>A0A317E220_9PROT</name>
<organism evidence="4 5">
    <name type="scientific">Zavarzinia compransoris</name>
    <dbReference type="NCBI Taxonomy" id="1264899"/>
    <lineage>
        <taxon>Bacteria</taxon>
        <taxon>Pseudomonadati</taxon>
        <taxon>Pseudomonadota</taxon>
        <taxon>Alphaproteobacteria</taxon>
        <taxon>Rhodospirillales</taxon>
        <taxon>Zavarziniaceae</taxon>
        <taxon>Zavarzinia</taxon>
    </lineage>
</organism>
<dbReference type="PRINTS" id="PR00455">
    <property type="entry name" value="HTHTETR"/>
</dbReference>
<dbReference type="SUPFAM" id="SSF48498">
    <property type="entry name" value="Tetracyclin repressor-like, C-terminal domain"/>
    <property type="match status" value="1"/>
</dbReference>
<dbReference type="EMBL" id="QGLF01000003">
    <property type="protein sequence ID" value="PWR20464.1"/>
    <property type="molecule type" value="Genomic_DNA"/>
</dbReference>
<protein>
    <recommendedName>
        <fullName evidence="3">HTH tetR-type domain-containing protein</fullName>
    </recommendedName>
</protein>